<evidence type="ECO:0000259" key="2">
    <source>
        <dbReference type="Pfam" id="PF10073"/>
    </source>
</evidence>
<protein>
    <recommendedName>
        <fullName evidence="2">GapR-like DNA-binding domain-containing protein</fullName>
    </recommendedName>
</protein>
<evidence type="ECO:0000313" key="3">
    <source>
        <dbReference type="EMBL" id="AGA64580.1"/>
    </source>
</evidence>
<evidence type="ECO:0000313" key="4">
    <source>
        <dbReference type="Proteomes" id="UP000010799"/>
    </source>
</evidence>
<feature type="coiled-coil region" evidence="1">
    <location>
        <begin position="6"/>
        <end position="40"/>
    </location>
</feature>
<feature type="domain" description="GapR-like DNA-binding" evidence="2">
    <location>
        <begin position="9"/>
        <end position="61"/>
    </location>
</feature>
<dbReference type="EMBL" id="CP003789">
    <property type="protein sequence ID" value="AGA64580.1"/>
    <property type="molecule type" value="Genomic_DNA"/>
</dbReference>
<dbReference type="AlphaFoldDB" id="L0EUS0"/>
<sequence>MSDSIQNFARDQLLAFIERIERLEEEKRTIADSIKDIYHEAKSGGFDIKVLKKLFPCVKRMNKNVWKKRPFWIPICVL</sequence>
<dbReference type="eggNOG" id="COG3750">
    <property type="taxonomic scope" value="Bacteria"/>
</dbReference>
<dbReference type="Pfam" id="PF10073">
    <property type="entry name" value="GapR_DNA-bd"/>
    <property type="match status" value="1"/>
</dbReference>
<name>L0EUS0_LIBCB</name>
<evidence type="ECO:0000256" key="1">
    <source>
        <dbReference type="SAM" id="Coils"/>
    </source>
</evidence>
<proteinExistence type="predicted"/>
<organism evidence="3 4">
    <name type="scientific">Liberibacter crescens (strain BT-1)</name>
    <dbReference type="NCBI Taxonomy" id="1215343"/>
    <lineage>
        <taxon>Bacteria</taxon>
        <taxon>Pseudomonadati</taxon>
        <taxon>Pseudomonadota</taxon>
        <taxon>Alphaproteobacteria</taxon>
        <taxon>Hyphomicrobiales</taxon>
        <taxon>Rhizobiaceae</taxon>
        <taxon>Liberibacter</taxon>
    </lineage>
</organism>
<dbReference type="PATRIC" id="fig|1215343.11.peg.598"/>
<dbReference type="HOGENOM" id="CLU_2617750_0_0_5"/>
<dbReference type="InterPro" id="IPR046367">
    <property type="entry name" value="GapR-like_DNA-bd"/>
</dbReference>
<keyword evidence="1" id="KW-0175">Coiled coil</keyword>
<reference evidence="3 4" key="1">
    <citation type="journal article" date="2012" name="Stand. Genomic Sci.">
        <title>Complete genome sequence of Liberibacter crescens BT-1.</title>
        <authorList>
            <person name="Leonard M.T."/>
            <person name="Fagen J.R."/>
            <person name="Davis-Richardson A.G."/>
            <person name="Davis M.J."/>
            <person name="Triplett E.W."/>
        </authorList>
    </citation>
    <scope>NUCLEOTIDE SEQUENCE [LARGE SCALE GENOMIC DNA]</scope>
    <source>
        <strain evidence="3 4">BT-1</strain>
    </source>
</reference>
<dbReference type="Proteomes" id="UP000010799">
    <property type="component" value="Chromosome"/>
</dbReference>
<accession>L0EUS0</accession>
<dbReference type="KEGG" id="lcc:B488_05880"/>
<dbReference type="STRING" id="1215343.B488_05880"/>
<gene>
    <name evidence="3" type="ordered locus">B488_05880</name>
</gene>
<dbReference type="GO" id="GO:0003677">
    <property type="term" value="F:DNA binding"/>
    <property type="evidence" value="ECO:0007669"/>
    <property type="project" value="InterPro"/>
</dbReference>
<keyword evidence="4" id="KW-1185">Reference proteome</keyword>